<feature type="compositionally biased region" description="Basic residues" evidence="1">
    <location>
        <begin position="322"/>
        <end position="333"/>
    </location>
</feature>
<dbReference type="InterPro" id="IPR000718">
    <property type="entry name" value="Peptidase_M13"/>
</dbReference>
<dbReference type="SUPFAM" id="SSF55486">
    <property type="entry name" value="Metalloproteases ('zincins'), catalytic domain"/>
    <property type="match status" value="1"/>
</dbReference>
<feature type="compositionally biased region" description="Low complexity" evidence="1">
    <location>
        <begin position="182"/>
        <end position="204"/>
    </location>
</feature>
<keyword evidence="2" id="KW-0472">Membrane</keyword>
<feature type="transmembrane region" description="Helical" evidence="2">
    <location>
        <begin position="12"/>
        <end position="28"/>
    </location>
</feature>
<sequence>MAKAAEVIASPKTVILIVIAILIILIPPPGDKKTMKKMADADRPGSRSPKFAEGRQTPGMRPKSKSSSPKGAGTPKSASNETPRPPVVPQTAGSSKPAKSGPASLRPGGVPPLKASPTRGGATQKRDGTTPKKSGTPNVIFGSSSPARKAPPAEFGVPAQPGGKAQTQGAWKWLDVVRKHVGTPSLGGTPTPGGSPRVPGSPRLAATPARRDSLSAEQPPRRGAGVSPRAAKPNSPESEASKRKPESSKSPPASPKPGSPRAQFQGRQSPRSVSPTPASMSPTPGSLSPTPGSMSPTPGAQSPMSPPRERRPTISTKDPRLRHFWRSLRSHLRREKEAASPGEKSPNVDSPKQAPRLSMVDAAAAAAGFPTRKRLQPNAAGLASLALCPFTDTSRSRLAKSSPKKLPSSKQTVLAVAFITVIFAVVLIAIVWHLIGLVKVDPQHGSGAAANKGNASMGSLRSRAHAVATVAEAYSTFVRDAVDRSADPCDNFYRFACGSWAQSHPETSSAIEALVSFVNAALSKLREANALSMKGEPIGKAAGYLEICLAPDEGTAIVDLTAVLAGAGLTWPDRSEGSDFLSTVFFMAKRVALPVFFDVDVCLRGGKGGRRVLTFTTDATFKSVLKRLYNLISSLHVVSYLRVAYEAVAGRGVNETRFAEILEVIANATDVFDVYLQSSGKHEVVMNWTSVFQHTTPLIAEGKWNAVLQQYTRTSTSDVKSVAVPDFRSFAAVLGFPNNYGEAAAKDLLGFLAFQAAIFYTNAHLRDSFFASPEESVRQHRLQCFRDTYRFFRNAVNKFLLNGTEDSTKEVVTVARRVKSTFLGAFHAGSKSYGALPEQTRFVDDSLKTALALLAPSEVDADRFAYESYPNVSLQRPLLNHIAFAEHLARVGARVEPGTVVAAAVESHRPWHSLDDYFSVSYRRVVLNPYHLRFPWYVDRAPRSVLYAGIGSRLAATLLFDCVDKSSECRAVLDDNRGCLATNETGHHVTSIEDLQAALAGISVAWRAVRDDVDNATRYAVEASSQHTADGVFFIFACYYFCGEDGGEDMCNFPLKHVAGFAHAFECPSDSPMNPERKCSILA</sequence>
<proteinExistence type="predicted"/>
<dbReference type="VEuPathDB" id="VectorBase:RSAN_054224"/>
<dbReference type="GO" id="GO:0004222">
    <property type="term" value="F:metalloendopeptidase activity"/>
    <property type="evidence" value="ECO:0007669"/>
    <property type="project" value="InterPro"/>
</dbReference>
<protein>
    <submittedName>
        <fullName evidence="3">Uncharacterized protein</fullName>
    </submittedName>
</protein>
<feature type="compositionally biased region" description="Low complexity" evidence="1">
    <location>
        <begin position="58"/>
        <end position="77"/>
    </location>
</feature>
<dbReference type="GO" id="GO:0016485">
    <property type="term" value="P:protein processing"/>
    <property type="evidence" value="ECO:0007669"/>
    <property type="project" value="TreeGrafter"/>
</dbReference>
<dbReference type="PANTHER" id="PTHR11733">
    <property type="entry name" value="ZINC METALLOPROTEASE FAMILY M13 NEPRILYSIN-RELATED"/>
    <property type="match status" value="1"/>
</dbReference>
<feature type="compositionally biased region" description="Low complexity" evidence="1">
    <location>
        <begin position="279"/>
        <end position="299"/>
    </location>
</feature>
<organism evidence="3 4">
    <name type="scientific">Rhipicephalus sanguineus</name>
    <name type="common">Brown dog tick</name>
    <name type="synonym">Ixodes sanguineus</name>
    <dbReference type="NCBI Taxonomy" id="34632"/>
    <lineage>
        <taxon>Eukaryota</taxon>
        <taxon>Metazoa</taxon>
        <taxon>Ecdysozoa</taxon>
        <taxon>Arthropoda</taxon>
        <taxon>Chelicerata</taxon>
        <taxon>Arachnida</taxon>
        <taxon>Acari</taxon>
        <taxon>Parasitiformes</taxon>
        <taxon>Ixodida</taxon>
        <taxon>Ixodoidea</taxon>
        <taxon>Ixodidae</taxon>
        <taxon>Rhipicephalinae</taxon>
        <taxon>Rhipicephalus</taxon>
        <taxon>Rhipicephalus</taxon>
    </lineage>
</organism>
<comment type="caution">
    <text evidence="3">The sequence shown here is derived from an EMBL/GenBank/DDBJ whole genome shotgun (WGS) entry which is preliminary data.</text>
</comment>
<feature type="region of interest" description="Disordered" evidence="1">
    <location>
        <begin position="30"/>
        <end position="355"/>
    </location>
</feature>
<dbReference type="VEuPathDB" id="VectorBase:RSAN_057503"/>
<dbReference type="GO" id="GO:0005886">
    <property type="term" value="C:plasma membrane"/>
    <property type="evidence" value="ECO:0007669"/>
    <property type="project" value="TreeGrafter"/>
</dbReference>
<name>A0A9D4T7K9_RHISA</name>
<feature type="transmembrane region" description="Helical" evidence="2">
    <location>
        <begin position="413"/>
        <end position="435"/>
    </location>
</feature>
<evidence type="ECO:0000313" key="4">
    <source>
        <dbReference type="Proteomes" id="UP000821837"/>
    </source>
</evidence>
<evidence type="ECO:0000256" key="1">
    <source>
        <dbReference type="SAM" id="MobiDB-lite"/>
    </source>
</evidence>
<feature type="compositionally biased region" description="Basic and acidic residues" evidence="1">
    <location>
        <begin position="30"/>
        <end position="53"/>
    </location>
</feature>
<keyword evidence="4" id="KW-1185">Reference proteome</keyword>
<feature type="compositionally biased region" description="Polar residues" evidence="1">
    <location>
        <begin position="265"/>
        <end position="278"/>
    </location>
</feature>
<dbReference type="Gene3D" id="3.40.390.10">
    <property type="entry name" value="Collagenase (Catalytic Domain)"/>
    <property type="match status" value="2"/>
</dbReference>
<dbReference type="PROSITE" id="PS51885">
    <property type="entry name" value="NEPRILYSIN"/>
    <property type="match status" value="1"/>
</dbReference>
<dbReference type="AlphaFoldDB" id="A0A9D4T7K9"/>
<gene>
    <name evidence="3" type="ORF">HPB52_008679</name>
</gene>
<feature type="compositionally biased region" description="Basic and acidic residues" evidence="1">
    <location>
        <begin position="307"/>
        <end position="321"/>
    </location>
</feature>
<dbReference type="Proteomes" id="UP000821837">
    <property type="component" value="Chromosome 10"/>
</dbReference>
<reference evidence="3" key="1">
    <citation type="journal article" date="2020" name="Cell">
        <title>Large-Scale Comparative Analyses of Tick Genomes Elucidate Their Genetic Diversity and Vector Capacities.</title>
        <authorList>
            <consortium name="Tick Genome and Microbiome Consortium (TIGMIC)"/>
            <person name="Jia N."/>
            <person name="Wang J."/>
            <person name="Shi W."/>
            <person name="Du L."/>
            <person name="Sun Y."/>
            <person name="Zhan W."/>
            <person name="Jiang J.F."/>
            <person name="Wang Q."/>
            <person name="Zhang B."/>
            <person name="Ji P."/>
            <person name="Bell-Sakyi L."/>
            <person name="Cui X.M."/>
            <person name="Yuan T.T."/>
            <person name="Jiang B.G."/>
            <person name="Yang W.F."/>
            <person name="Lam T.T."/>
            <person name="Chang Q.C."/>
            <person name="Ding S.J."/>
            <person name="Wang X.J."/>
            <person name="Zhu J.G."/>
            <person name="Ruan X.D."/>
            <person name="Zhao L."/>
            <person name="Wei J.T."/>
            <person name="Ye R.Z."/>
            <person name="Que T.C."/>
            <person name="Du C.H."/>
            <person name="Zhou Y.H."/>
            <person name="Cheng J.X."/>
            <person name="Dai P.F."/>
            <person name="Guo W.B."/>
            <person name="Han X.H."/>
            <person name="Huang E.J."/>
            <person name="Li L.F."/>
            <person name="Wei W."/>
            <person name="Gao Y.C."/>
            <person name="Liu J.Z."/>
            <person name="Shao H.Z."/>
            <person name="Wang X."/>
            <person name="Wang C.C."/>
            <person name="Yang T.C."/>
            <person name="Huo Q.B."/>
            <person name="Li W."/>
            <person name="Chen H.Y."/>
            <person name="Chen S.E."/>
            <person name="Zhou L.G."/>
            <person name="Ni X.B."/>
            <person name="Tian J.H."/>
            <person name="Sheng Y."/>
            <person name="Liu T."/>
            <person name="Pan Y.S."/>
            <person name="Xia L.Y."/>
            <person name="Li J."/>
            <person name="Zhao F."/>
            <person name="Cao W.C."/>
        </authorList>
    </citation>
    <scope>NUCLEOTIDE SEQUENCE</scope>
    <source>
        <strain evidence="3">Rsan-2018</strain>
    </source>
</reference>
<evidence type="ECO:0000313" key="3">
    <source>
        <dbReference type="EMBL" id="KAH7976120.1"/>
    </source>
</evidence>
<dbReference type="Gene3D" id="1.10.1380.10">
    <property type="entry name" value="Neutral endopeptidase , domain2"/>
    <property type="match status" value="1"/>
</dbReference>
<dbReference type="PANTHER" id="PTHR11733:SF241">
    <property type="entry name" value="GH26575P-RELATED"/>
    <property type="match status" value="1"/>
</dbReference>
<dbReference type="InterPro" id="IPR024079">
    <property type="entry name" value="MetalloPept_cat_dom_sf"/>
</dbReference>
<feature type="compositionally biased region" description="Polar residues" evidence="1">
    <location>
        <begin position="131"/>
        <end position="146"/>
    </location>
</feature>
<reference evidence="3" key="2">
    <citation type="submission" date="2021-09" db="EMBL/GenBank/DDBJ databases">
        <authorList>
            <person name="Jia N."/>
            <person name="Wang J."/>
            <person name="Shi W."/>
            <person name="Du L."/>
            <person name="Sun Y."/>
            <person name="Zhan W."/>
            <person name="Jiang J."/>
            <person name="Wang Q."/>
            <person name="Zhang B."/>
            <person name="Ji P."/>
            <person name="Sakyi L.B."/>
            <person name="Cui X."/>
            <person name="Yuan T."/>
            <person name="Jiang B."/>
            <person name="Yang W."/>
            <person name="Lam T.T.-Y."/>
            <person name="Chang Q."/>
            <person name="Ding S."/>
            <person name="Wang X."/>
            <person name="Zhu J."/>
            <person name="Ruan X."/>
            <person name="Zhao L."/>
            <person name="Wei J."/>
            <person name="Que T."/>
            <person name="Du C."/>
            <person name="Cheng J."/>
            <person name="Dai P."/>
            <person name="Han X."/>
            <person name="Huang E."/>
            <person name="Gao Y."/>
            <person name="Liu J."/>
            <person name="Shao H."/>
            <person name="Ye R."/>
            <person name="Li L."/>
            <person name="Wei W."/>
            <person name="Wang X."/>
            <person name="Wang C."/>
            <person name="Huo Q."/>
            <person name="Li W."/>
            <person name="Guo W."/>
            <person name="Chen H."/>
            <person name="Chen S."/>
            <person name="Zhou L."/>
            <person name="Zhou L."/>
            <person name="Ni X."/>
            <person name="Tian J."/>
            <person name="Zhou Y."/>
            <person name="Sheng Y."/>
            <person name="Liu T."/>
            <person name="Pan Y."/>
            <person name="Xia L."/>
            <person name="Li J."/>
            <person name="Zhao F."/>
            <person name="Cao W."/>
        </authorList>
    </citation>
    <scope>NUCLEOTIDE SEQUENCE</scope>
    <source>
        <strain evidence="3">Rsan-2018</strain>
        <tissue evidence="3">Larvae</tissue>
    </source>
</reference>
<dbReference type="EMBL" id="JABSTV010001246">
    <property type="protein sequence ID" value="KAH7976120.1"/>
    <property type="molecule type" value="Genomic_DNA"/>
</dbReference>
<accession>A0A9D4T7K9</accession>
<keyword evidence="2" id="KW-0812">Transmembrane</keyword>
<dbReference type="InterPro" id="IPR042089">
    <property type="entry name" value="Peptidase_M13_dom_2"/>
</dbReference>
<evidence type="ECO:0000256" key="2">
    <source>
        <dbReference type="SAM" id="Phobius"/>
    </source>
</evidence>
<keyword evidence="2" id="KW-1133">Transmembrane helix</keyword>